<feature type="transmembrane region" description="Helical" evidence="7">
    <location>
        <begin position="47"/>
        <end position="66"/>
    </location>
</feature>
<reference evidence="9" key="1">
    <citation type="submission" date="2019-08" db="EMBL/GenBank/DDBJ databases">
        <title>The genome of the North American firefly Photinus pyralis.</title>
        <authorList>
            <consortium name="Photinus pyralis genome working group"/>
            <person name="Fallon T.R."/>
            <person name="Sander Lower S.E."/>
            <person name="Weng J.-K."/>
        </authorList>
    </citation>
    <scope>NUCLEOTIDE SEQUENCE</scope>
    <source>
        <strain evidence="9">TRF0915ILg1</strain>
        <tissue evidence="9">Whole body</tissue>
    </source>
</reference>
<dbReference type="Proteomes" id="UP000801492">
    <property type="component" value="Unassembled WGS sequence"/>
</dbReference>
<evidence type="ECO:0000256" key="4">
    <source>
        <dbReference type="ARBA" id="ARBA00022692"/>
    </source>
</evidence>
<keyword evidence="10" id="KW-1185">Reference proteome</keyword>
<keyword evidence="4 7" id="KW-0812">Transmembrane</keyword>
<feature type="transmembrane region" description="Helical" evidence="7">
    <location>
        <begin position="301"/>
        <end position="318"/>
    </location>
</feature>
<dbReference type="PROSITE" id="PS50850">
    <property type="entry name" value="MFS"/>
    <property type="match status" value="1"/>
</dbReference>
<feature type="transmembrane region" description="Helical" evidence="7">
    <location>
        <begin position="78"/>
        <end position="101"/>
    </location>
</feature>
<evidence type="ECO:0000256" key="2">
    <source>
        <dbReference type="ARBA" id="ARBA00008335"/>
    </source>
</evidence>
<dbReference type="InterPro" id="IPR020846">
    <property type="entry name" value="MFS_dom"/>
</dbReference>
<evidence type="ECO:0000259" key="8">
    <source>
        <dbReference type="PROSITE" id="PS50850"/>
    </source>
</evidence>
<evidence type="ECO:0000256" key="7">
    <source>
        <dbReference type="SAM" id="Phobius"/>
    </source>
</evidence>
<evidence type="ECO:0000313" key="9">
    <source>
        <dbReference type="EMBL" id="KAF2881074.1"/>
    </source>
</evidence>
<feature type="transmembrane region" description="Helical" evidence="7">
    <location>
        <begin position="385"/>
        <end position="406"/>
    </location>
</feature>
<dbReference type="PANTHER" id="PTHR23511:SF36">
    <property type="entry name" value="EG:BACR7A4.13 PROTEIN-RELATED"/>
    <property type="match status" value="1"/>
</dbReference>
<dbReference type="EMBL" id="VTPC01090859">
    <property type="protein sequence ID" value="KAF2881074.1"/>
    <property type="molecule type" value="Genomic_DNA"/>
</dbReference>
<comment type="similarity">
    <text evidence="2">Belongs to the major facilitator superfamily.</text>
</comment>
<feature type="transmembrane region" description="Helical" evidence="7">
    <location>
        <begin position="351"/>
        <end position="373"/>
    </location>
</feature>
<dbReference type="InterPro" id="IPR036259">
    <property type="entry name" value="MFS_trans_sf"/>
</dbReference>
<comment type="caution">
    <text evidence="9">The sequence shown here is derived from an EMBL/GenBank/DDBJ whole genome shotgun (WGS) entry which is preliminary data.</text>
</comment>
<organism evidence="9 10">
    <name type="scientific">Ignelater luminosus</name>
    <name type="common">Cucubano</name>
    <name type="synonym">Pyrophorus luminosus</name>
    <dbReference type="NCBI Taxonomy" id="2038154"/>
    <lineage>
        <taxon>Eukaryota</taxon>
        <taxon>Metazoa</taxon>
        <taxon>Ecdysozoa</taxon>
        <taxon>Arthropoda</taxon>
        <taxon>Hexapoda</taxon>
        <taxon>Insecta</taxon>
        <taxon>Pterygota</taxon>
        <taxon>Neoptera</taxon>
        <taxon>Endopterygota</taxon>
        <taxon>Coleoptera</taxon>
        <taxon>Polyphaga</taxon>
        <taxon>Elateriformia</taxon>
        <taxon>Elateroidea</taxon>
        <taxon>Elateridae</taxon>
        <taxon>Agrypninae</taxon>
        <taxon>Pyrophorini</taxon>
        <taxon>Ignelater</taxon>
    </lineage>
</organism>
<feature type="transmembrane region" description="Helical" evidence="7">
    <location>
        <begin position="20"/>
        <end position="41"/>
    </location>
</feature>
<protein>
    <recommendedName>
        <fullName evidence="8">Major facilitator superfamily (MFS) profile domain-containing protein</fullName>
    </recommendedName>
</protein>
<evidence type="ECO:0000256" key="1">
    <source>
        <dbReference type="ARBA" id="ARBA00004141"/>
    </source>
</evidence>
<sequence>MISSAFIWGYLADTIGRKKLLVIGYLLDGFFVLLCGFSQHYTMLVVSKYMTGFIINGPFAALMSYVNEFHSAKYRAFIPLLNGLIHSIASIILPSLGWLIFSDKITISLFDGFIVLRSWNIFLLVCSLPSLIAGFAYMALPESPKFLMTTGKNERALEILKKVYSFNSGKPPDTYPIKILLDETRLHENDQHAHGGHVTANRTKLQALKEGWQQIIPLFYPPYVSKILIVFTIQFGIMMGLNTLRLWLPQLFTAINDYQTFHKDDKDGNICKMLEMVNPVKTANQTCSVNYNNDPVYTNNIIVALVTMSVYLTAAAIIRKVGKKIVLFLTAFISGICGLCLYFAMNEAVVIALSSVYTGSSGVTANVIVSIVVDIFPTTLRTMTVALTMMFGRTGAMIGNLIFPLLLTAGCLPPFLMVGCLAIGSTLFSIALPKTDMKALE</sequence>
<keyword evidence="6 7" id="KW-0472">Membrane</keyword>
<keyword evidence="5 7" id="KW-1133">Transmembrane helix</keyword>
<accession>A0A8K0C7Y3</accession>
<evidence type="ECO:0000256" key="5">
    <source>
        <dbReference type="ARBA" id="ARBA00022989"/>
    </source>
</evidence>
<dbReference type="SUPFAM" id="SSF103473">
    <property type="entry name" value="MFS general substrate transporter"/>
    <property type="match status" value="1"/>
</dbReference>
<dbReference type="InterPro" id="IPR005828">
    <property type="entry name" value="MFS_sugar_transport-like"/>
</dbReference>
<feature type="domain" description="Major facilitator superfamily (MFS) profile" evidence="8">
    <location>
        <begin position="1"/>
        <end position="437"/>
    </location>
</feature>
<feature type="transmembrane region" description="Helical" evidence="7">
    <location>
        <begin position="412"/>
        <end position="432"/>
    </location>
</feature>
<dbReference type="Gene3D" id="1.20.1250.20">
    <property type="entry name" value="MFS general substrate transporter like domains"/>
    <property type="match status" value="1"/>
</dbReference>
<proteinExistence type="inferred from homology"/>
<gene>
    <name evidence="9" type="ORF">ILUMI_25095</name>
</gene>
<dbReference type="GO" id="GO:0016020">
    <property type="term" value="C:membrane"/>
    <property type="evidence" value="ECO:0007669"/>
    <property type="project" value="UniProtKB-SubCell"/>
</dbReference>
<feature type="transmembrane region" description="Helical" evidence="7">
    <location>
        <begin position="121"/>
        <end position="140"/>
    </location>
</feature>
<dbReference type="GO" id="GO:0022857">
    <property type="term" value="F:transmembrane transporter activity"/>
    <property type="evidence" value="ECO:0007669"/>
    <property type="project" value="InterPro"/>
</dbReference>
<dbReference type="AlphaFoldDB" id="A0A8K0C7Y3"/>
<dbReference type="OrthoDB" id="3936150at2759"/>
<feature type="transmembrane region" description="Helical" evidence="7">
    <location>
        <begin position="325"/>
        <end position="345"/>
    </location>
</feature>
<dbReference type="Pfam" id="PF00083">
    <property type="entry name" value="Sugar_tr"/>
    <property type="match status" value="1"/>
</dbReference>
<name>A0A8K0C7Y3_IGNLU</name>
<evidence type="ECO:0000256" key="6">
    <source>
        <dbReference type="ARBA" id="ARBA00023136"/>
    </source>
</evidence>
<evidence type="ECO:0000256" key="3">
    <source>
        <dbReference type="ARBA" id="ARBA00022448"/>
    </source>
</evidence>
<comment type="subcellular location">
    <subcellularLocation>
        <location evidence="1">Membrane</location>
        <topology evidence="1">Multi-pass membrane protein</topology>
    </subcellularLocation>
</comment>
<dbReference type="PANTHER" id="PTHR23511">
    <property type="entry name" value="SYNAPTIC VESICLE GLYCOPROTEIN 2"/>
    <property type="match status" value="1"/>
</dbReference>
<keyword evidence="3" id="KW-0813">Transport</keyword>
<evidence type="ECO:0000313" key="10">
    <source>
        <dbReference type="Proteomes" id="UP000801492"/>
    </source>
</evidence>
<feature type="transmembrane region" description="Helical" evidence="7">
    <location>
        <begin position="227"/>
        <end position="248"/>
    </location>
</feature>